<dbReference type="InterPro" id="IPR036812">
    <property type="entry name" value="NAD(P)_OxRdtase_dom_sf"/>
</dbReference>
<gene>
    <name evidence="2" type="ORF">ACFPN2_28050</name>
</gene>
<dbReference type="Pfam" id="PF00248">
    <property type="entry name" value="Aldo_ket_red"/>
    <property type="match status" value="1"/>
</dbReference>
<reference evidence="3" key="1">
    <citation type="journal article" date="2019" name="Int. J. Syst. Evol. Microbiol.">
        <title>The Global Catalogue of Microorganisms (GCM) 10K type strain sequencing project: providing services to taxonomists for standard genome sequencing and annotation.</title>
        <authorList>
            <consortium name="The Broad Institute Genomics Platform"/>
            <consortium name="The Broad Institute Genome Sequencing Center for Infectious Disease"/>
            <person name="Wu L."/>
            <person name="Ma J."/>
        </authorList>
    </citation>
    <scope>NUCLEOTIDE SEQUENCE [LARGE SCALE GENOMIC DNA]</scope>
    <source>
        <strain evidence="3">CGMCC 1.10759</strain>
    </source>
</reference>
<comment type="caution">
    <text evidence="2">The sequence shown here is derived from an EMBL/GenBank/DDBJ whole genome shotgun (WGS) entry which is preliminary data.</text>
</comment>
<organism evidence="2 3">
    <name type="scientific">Steroidobacter flavus</name>
    <dbReference type="NCBI Taxonomy" id="1842136"/>
    <lineage>
        <taxon>Bacteria</taxon>
        <taxon>Pseudomonadati</taxon>
        <taxon>Pseudomonadota</taxon>
        <taxon>Gammaproteobacteria</taxon>
        <taxon>Steroidobacterales</taxon>
        <taxon>Steroidobacteraceae</taxon>
        <taxon>Steroidobacter</taxon>
    </lineage>
</organism>
<dbReference type="InterPro" id="IPR020471">
    <property type="entry name" value="AKR"/>
</dbReference>
<sequence length="350" mass="37911">MKNRREFLKHAVVGTALATCAHTSSNAAAITPAAEPSSGDGLIAIPRTDLRVSRLAFGAGAIHPDYDGLNVLKAVYDNGINFFDHADFYGEEPFGRVLQKSKGLRDKLVIQSKCGIVRRESGKLYVDSSRANIINAAEGSLKRLGVGHLDLLLLHWPDLLAQPEEIGSAFSALRKEGKVRYFGVSNYVPSQIDLLSKQLDVPIVTNQIYLSLENSYLIAGGVAAVGNATRHAYNYVGAAPTIDYCRMNGIRLQAWSPLRGELINPNSNSSKPIQDAHRVLKEIAAEKNVSPSALSLAWLLHHPASIVPIVSSSKLQHVAENAAAMKVQLTRSEWYSLLDATVGIKSRGPT</sequence>
<dbReference type="RefSeq" id="WP_380602886.1">
    <property type="nucleotide sequence ID" value="NZ_JBHSDU010000015.1"/>
</dbReference>
<keyword evidence="3" id="KW-1185">Reference proteome</keyword>
<name>A0ABV8T3J3_9GAMM</name>
<dbReference type="Proteomes" id="UP001595904">
    <property type="component" value="Unassembled WGS sequence"/>
</dbReference>
<dbReference type="PROSITE" id="PS51318">
    <property type="entry name" value="TAT"/>
    <property type="match status" value="1"/>
</dbReference>
<protein>
    <submittedName>
        <fullName evidence="2">Aldo/keto reductase</fullName>
    </submittedName>
</protein>
<dbReference type="InterPro" id="IPR050523">
    <property type="entry name" value="AKR_Detox_Biosynth"/>
</dbReference>
<dbReference type="InterPro" id="IPR023210">
    <property type="entry name" value="NADP_OxRdtase_dom"/>
</dbReference>
<proteinExistence type="predicted"/>
<dbReference type="PRINTS" id="PR00069">
    <property type="entry name" value="ALDKETRDTASE"/>
</dbReference>
<dbReference type="Gene3D" id="3.20.20.100">
    <property type="entry name" value="NADP-dependent oxidoreductase domain"/>
    <property type="match status" value="1"/>
</dbReference>
<feature type="domain" description="NADP-dependent oxidoreductase" evidence="1">
    <location>
        <begin position="67"/>
        <end position="335"/>
    </location>
</feature>
<evidence type="ECO:0000313" key="3">
    <source>
        <dbReference type="Proteomes" id="UP001595904"/>
    </source>
</evidence>
<evidence type="ECO:0000313" key="2">
    <source>
        <dbReference type="EMBL" id="MFC4312969.1"/>
    </source>
</evidence>
<dbReference type="SUPFAM" id="SSF51430">
    <property type="entry name" value="NAD(P)-linked oxidoreductase"/>
    <property type="match status" value="1"/>
</dbReference>
<accession>A0ABV8T3J3</accession>
<dbReference type="PANTHER" id="PTHR43364">
    <property type="entry name" value="NADH-SPECIFIC METHYLGLYOXAL REDUCTASE-RELATED"/>
    <property type="match status" value="1"/>
</dbReference>
<dbReference type="InterPro" id="IPR006311">
    <property type="entry name" value="TAT_signal"/>
</dbReference>
<dbReference type="PANTHER" id="PTHR43364:SF1">
    <property type="entry name" value="OXIDOREDUCTASE YDHF"/>
    <property type="match status" value="1"/>
</dbReference>
<evidence type="ECO:0000259" key="1">
    <source>
        <dbReference type="Pfam" id="PF00248"/>
    </source>
</evidence>
<dbReference type="EMBL" id="JBHSDU010000015">
    <property type="protein sequence ID" value="MFC4312969.1"/>
    <property type="molecule type" value="Genomic_DNA"/>
</dbReference>